<evidence type="ECO:0000313" key="2">
    <source>
        <dbReference type="EMBL" id="MFC3681553.1"/>
    </source>
</evidence>
<accession>A0ABV7VZV5</accession>
<keyword evidence="3" id="KW-1185">Reference proteome</keyword>
<keyword evidence="1" id="KW-1133">Transmembrane helix</keyword>
<comment type="caution">
    <text evidence="2">The sequence shown here is derived from an EMBL/GenBank/DDBJ whole genome shotgun (WGS) entry which is preliminary data.</text>
</comment>
<protein>
    <submittedName>
        <fullName evidence="2">Uncharacterized protein</fullName>
    </submittedName>
</protein>
<reference evidence="3" key="1">
    <citation type="journal article" date="2019" name="Int. J. Syst. Evol. Microbiol.">
        <title>The Global Catalogue of Microorganisms (GCM) 10K type strain sequencing project: providing services to taxonomists for standard genome sequencing and annotation.</title>
        <authorList>
            <consortium name="The Broad Institute Genomics Platform"/>
            <consortium name="The Broad Institute Genome Sequencing Center for Infectious Disease"/>
            <person name="Wu L."/>
            <person name="Ma J."/>
        </authorList>
    </citation>
    <scope>NUCLEOTIDE SEQUENCE [LARGE SCALE GENOMIC DNA]</scope>
    <source>
        <strain evidence="3">KCTC 42424</strain>
    </source>
</reference>
<organism evidence="2 3">
    <name type="scientific">Bacterioplanoides pacificum</name>
    <dbReference type="NCBI Taxonomy" id="1171596"/>
    <lineage>
        <taxon>Bacteria</taxon>
        <taxon>Pseudomonadati</taxon>
        <taxon>Pseudomonadota</taxon>
        <taxon>Gammaproteobacteria</taxon>
        <taxon>Oceanospirillales</taxon>
        <taxon>Oceanospirillaceae</taxon>
        <taxon>Bacterioplanoides</taxon>
    </lineage>
</organism>
<keyword evidence="1" id="KW-0472">Membrane</keyword>
<evidence type="ECO:0000313" key="3">
    <source>
        <dbReference type="Proteomes" id="UP001595722"/>
    </source>
</evidence>
<gene>
    <name evidence="2" type="ORF">ACFOMG_15720</name>
</gene>
<dbReference type="RefSeq" id="WP_376868023.1">
    <property type="nucleotide sequence ID" value="NZ_JBHRYB010000015.1"/>
</dbReference>
<evidence type="ECO:0000256" key="1">
    <source>
        <dbReference type="SAM" id="Phobius"/>
    </source>
</evidence>
<sequence>MKQNYHQILEYIYKNEEAGIREVSRMMVRKYDDHRDFYGLAALLKEGYIGFTGPIHEETLNQVETFQCYSQGEGRQTYGRTTLFSKNEDSYFYIGPKGISYFHQRWELRRGWYIVAVLTLVASIVSGVIIANLTDTNTNCAITNQANGTPKSGAPS</sequence>
<feature type="transmembrane region" description="Helical" evidence="1">
    <location>
        <begin position="112"/>
        <end position="133"/>
    </location>
</feature>
<name>A0ABV7VZV5_9GAMM</name>
<proteinExistence type="predicted"/>
<dbReference type="EMBL" id="JBHRYB010000015">
    <property type="protein sequence ID" value="MFC3681553.1"/>
    <property type="molecule type" value="Genomic_DNA"/>
</dbReference>
<dbReference type="Proteomes" id="UP001595722">
    <property type="component" value="Unassembled WGS sequence"/>
</dbReference>
<keyword evidence="1" id="KW-0812">Transmembrane</keyword>